<gene>
    <name evidence="8" type="ORF">VP1G_01999</name>
</gene>
<dbReference type="InterPro" id="IPR001902">
    <property type="entry name" value="SLC26A/SulP_fam"/>
</dbReference>
<evidence type="ECO:0000256" key="3">
    <source>
        <dbReference type="ARBA" id="ARBA00022989"/>
    </source>
</evidence>
<feature type="transmembrane region" description="Helical" evidence="6">
    <location>
        <begin position="56"/>
        <end position="72"/>
    </location>
</feature>
<evidence type="ECO:0000256" key="6">
    <source>
        <dbReference type="SAM" id="Phobius"/>
    </source>
</evidence>
<dbReference type="EMBL" id="KN714674">
    <property type="protein sequence ID" value="KUI54548.1"/>
    <property type="molecule type" value="Genomic_DNA"/>
</dbReference>
<dbReference type="Pfam" id="PF01740">
    <property type="entry name" value="STAS"/>
    <property type="match status" value="1"/>
</dbReference>
<evidence type="ECO:0000256" key="5">
    <source>
        <dbReference type="SAM" id="MobiDB-lite"/>
    </source>
</evidence>
<keyword evidence="3 6" id="KW-1133">Transmembrane helix</keyword>
<feature type="transmembrane region" description="Helical" evidence="6">
    <location>
        <begin position="420"/>
        <end position="441"/>
    </location>
</feature>
<proteinExistence type="predicted"/>
<dbReference type="CDD" id="cd07042">
    <property type="entry name" value="STAS_SulP_like_sulfate_transporter"/>
    <property type="match status" value="1"/>
</dbReference>
<organism evidence="8 9">
    <name type="scientific">Cytospora mali</name>
    <name type="common">Apple Valsa canker fungus</name>
    <name type="synonym">Valsa mali</name>
    <dbReference type="NCBI Taxonomy" id="578113"/>
    <lineage>
        <taxon>Eukaryota</taxon>
        <taxon>Fungi</taxon>
        <taxon>Dikarya</taxon>
        <taxon>Ascomycota</taxon>
        <taxon>Pezizomycotina</taxon>
        <taxon>Sordariomycetes</taxon>
        <taxon>Sordariomycetidae</taxon>
        <taxon>Diaporthales</taxon>
        <taxon>Cytosporaceae</taxon>
        <taxon>Cytospora</taxon>
    </lineage>
</organism>
<comment type="subcellular location">
    <subcellularLocation>
        <location evidence="1">Membrane</location>
        <topology evidence="1">Multi-pass membrane protein</topology>
    </subcellularLocation>
</comment>
<feature type="transmembrane region" description="Helical" evidence="6">
    <location>
        <begin position="154"/>
        <end position="172"/>
    </location>
</feature>
<dbReference type="InterPro" id="IPR011547">
    <property type="entry name" value="SLC26A/SulP_dom"/>
</dbReference>
<keyword evidence="4 6" id="KW-0472">Membrane</keyword>
<dbReference type="SUPFAM" id="SSF52091">
    <property type="entry name" value="SpoIIaa-like"/>
    <property type="match status" value="1"/>
</dbReference>
<evidence type="ECO:0000256" key="4">
    <source>
        <dbReference type="ARBA" id="ARBA00023136"/>
    </source>
</evidence>
<evidence type="ECO:0000313" key="9">
    <source>
        <dbReference type="Proteomes" id="UP000078576"/>
    </source>
</evidence>
<dbReference type="Proteomes" id="UP000078576">
    <property type="component" value="Unassembled WGS sequence"/>
</dbReference>
<feature type="transmembrane region" description="Helical" evidence="6">
    <location>
        <begin position="391"/>
        <end position="414"/>
    </location>
</feature>
<dbReference type="InterPro" id="IPR036513">
    <property type="entry name" value="STAS_dom_sf"/>
</dbReference>
<dbReference type="GO" id="GO:0016020">
    <property type="term" value="C:membrane"/>
    <property type="evidence" value="ECO:0007669"/>
    <property type="project" value="UniProtKB-SubCell"/>
</dbReference>
<feature type="region of interest" description="Disordered" evidence="5">
    <location>
        <begin position="689"/>
        <end position="712"/>
    </location>
</feature>
<feature type="domain" description="STAS" evidence="7">
    <location>
        <begin position="511"/>
        <end position="681"/>
    </location>
</feature>
<dbReference type="STRING" id="694573.A0A194USC1"/>
<evidence type="ECO:0000313" key="8">
    <source>
        <dbReference type="EMBL" id="KUI54548.1"/>
    </source>
</evidence>
<dbReference type="Pfam" id="PF00916">
    <property type="entry name" value="Sulfate_transp"/>
    <property type="match status" value="1"/>
</dbReference>
<evidence type="ECO:0000256" key="2">
    <source>
        <dbReference type="ARBA" id="ARBA00022692"/>
    </source>
</evidence>
<dbReference type="InterPro" id="IPR002645">
    <property type="entry name" value="STAS_dom"/>
</dbReference>
<dbReference type="GO" id="GO:0055085">
    <property type="term" value="P:transmembrane transport"/>
    <property type="evidence" value="ECO:0007669"/>
    <property type="project" value="InterPro"/>
</dbReference>
<name>A0A194USC1_CYTMA</name>
<feature type="compositionally biased region" description="Basic and acidic residues" evidence="5">
    <location>
        <begin position="689"/>
        <end position="704"/>
    </location>
</feature>
<dbReference type="OrthoDB" id="288203at2759"/>
<dbReference type="PANTHER" id="PTHR11814">
    <property type="entry name" value="SULFATE TRANSPORTER"/>
    <property type="match status" value="1"/>
</dbReference>
<feature type="transmembrane region" description="Helical" evidence="6">
    <location>
        <begin position="453"/>
        <end position="480"/>
    </location>
</feature>
<sequence length="712" mass="78477">MKVVDAVKHDLRTDVTWNRVGRLTITGAKALPSTSVQYLIDKVPIISWLPRYDRRWIVNDVIAGLTLGLMLIPQGLSYASLATIGVQYGLMSSWLPSLLYAFMGTAKAPTASQMLMLKGNLPDLSTGPTSLIGLLTSNIIASFGTDSPYQPQEIASAIALMMGVYGMILGFLKLGFLLEFISIPIITGFISAVAITIILNQMGSLLGSHISSNGASNQIHDVFANLPEAGVLTCVMGFTCILFLTILDKAGKRWGDKSKIIWILSITRAFLALVLYTGISYAVNHNRDADNYLFAVVKVKSDGQEAPMVPSGDLIKKVAIKSITVFIGAAIEHTGIARAFGVKNDYVPDQSQELCFFGVCNFFNSFFHSMGVGGAMSRTSVNSSCKVKSPLSGFVTTAVILLCIYELVGVLYWIPKATLAGIIICAVWPLIYPPSAFYRFWKTSLADFISSMLSFWLTLFYSTEFGIFIPIAFNIIYIILRQTFTSITASPTPARSELASILDSQRGLPPSHIADNMMQDVHIFRFNDSFFFPNSHRLTSRILESIQTHHAPIYSGSYGTERERTWSVDAEKRLNRLRKSAGVTDSKTLPPIGLVVLDFGRVNHIDTTAVCHLKTLIPEIHKYGGRSVEIRFANMAPYVRERLERAEWKVVDASDPPAASGADEAHQTRLFNSIAEAVMTPRWRDLYSEQEDLEKSDSMGREKPTASYSANV</sequence>
<protein>
    <recommendedName>
        <fullName evidence="7">STAS domain-containing protein</fullName>
    </recommendedName>
</protein>
<keyword evidence="9" id="KW-1185">Reference proteome</keyword>
<accession>A0A194USC1</accession>
<reference evidence="9" key="1">
    <citation type="submission" date="2014-12" db="EMBL/GenBank/DDBJ databases">
        <title>Genome Sequence of Valsa Canker Pathogens Uncovers a Specific Adaption of Colonization on Woody Bark.</title>
        <authorList>
            <person name="Yin Z."/>
            <person name="Liu H."/>
            <person name="Gao X."/>
            <person name="Li Z."/>
            <person name="Song N."/>
            <person name="Ke X."/>
            <person name="Dai Q."/>
            <person name="Wu Y."/>
            <person name="Sun Y."/>
            <person name="Xu J.-R."/>
            <person name="Kang Z.K."/>
            <person name="Wang L."/>
            <person name="Huang L."/>
        </authorList>
    </citation>
    <scope>NUCLEOTIDE SEQUENCE [LARGE SCALE GENOMIC DNA]</scope>
    <source>
        <strain evidence="9">SXYL134</strain>
    </source>
</reference>
<feature type="transmembrane region" description="Helical" evidence="6">
    <location>
        <begin position="177"/>
        <end position="199"/>
    </location>
</feature>
<dbReference type="AlphaFoldDB" id="A0A194USC1"/>
<feature type="transmembrane region" description="Helical" evidence="6">
    <location>
        <begin position="229"/>
        <end position="248"/>
    </location>
</feature>
<evidence type="ECO:0000259" key="7">
    <source>
        <dbReference type="PROSITE" id="PS50801"/>
    </source>
</evidence>
<dbReference type="PROSITE" id="PS50801">
    <property type="entry name" value="STAS"/>
    <property type="match status" value="1"/>
</dbReference>
<dbReference type="Gene3D" id="3.30.750.24">
    <property type="entry name" value="STAS domain"/>
    <property type="match status" value="1"/>
</dbReference>
<feature type="transmembrane region" description="Helical" evidence="6">
    <location>
        <begin position="356"/>
        <end position="379"/>
    </location>
</feature>
<evidence type="ECO:0000256" key="1">
    <source>
        <dbReference type="ARBA" id="ARBA00004141"/>
    </source>
</evidence>
<feature type="transmembrane region" description="Helical" evidence="6">
    <location>
        <begin position="260"/>
        <end position="283"/>
    </location>
</feature>
<keyword evidence="2 6" id="KW-0812">Transmembrane</keyword>